<dbReference type="Proteomes" id="UP000674318">
    <property type="component" value="Chromosome 3"/>
</dbReference>
<feature type="region of interest" description="Disordered" evidence="1">
    <location>
        <begin position="38"/>
        <end position="155"/>
    </location>
</feature>
<dbReference type="Pfam" id="PF09756">
    <property type="entry name" value="DDRGK"/>
    <property type="match status" value="1"/>
</dbReference>
<dbReference type="SMART" id="SM01128">
    <property type="entry name" value="DDRGK"/>
    <property type="match status" value="1"/>
</dbReference>
<evidence type="ECO:0000313" key="2">
    <source>
        <dbReference type="EMBL" id="KAG5511895.1"/>
    </source>
</evidence>
<name>A0A836LLS8_9TRYP</name>
<dbReference type="GeneID" id="94293728"/>
<dbReference type="PANTHER" id="PTHR48176:SF1">
    <property type="entry name" value="DDRGK DOMAIN-CONTAINING PROTEIN 1"/>
    <property type="match status" value="1"/>
</dbReference>
<dbReference type="OrthoDB" id="2285710at2759"/>
<evidence type="ECO:0000313" key="3">
    <source>
        <dbReference type="Proteomes" id="UP000674318"/>
    </source>
</evidence>
<comment type="caution">
    <text evidence="2">The sequence shown here is derived from an EMBL/GenBank/DDBJ whole genome shotgun (WGS) entry which is preliminary data.</text>
</comment>
<dbReference type="RefSeq" id="XP_067759851.1">
    <property type="nucleotide sequence ID" value="XM_067903651.1"/>
</dbReference>
<evidence type="ECO:0000256" key="1">
    <source>
        <dbReference type="SAM" id="MobiDB-lite"/>
    </source>
</evidence>
<evidence type="ECO:0008006" key="4">
    <source>
        <dbReference type="Google" id="ProtNLM"/>
    </source>
</evidence>
<dbReference type="EMBL" id="JAFJZO010000003">
    <property type="protein sequence ID" value="KAG5511895.1"/>
    <property type="molecule type" value="Genomic_DNA"/>
</dbReference>
<feature type="compositionally biased region" description="Basic and acidic residues" evidence="1">
    <location>
        <begin position="82"/>
        <end position="99"/>
    </location>
</feature>
<dbReference type="InterPro" id="IPR036388">
    <property type="entry name" value="WH-like_DNA-bd_sf"/>
</dbReference>
<proteinExistence type="predicted"/>
<dbReference type="AlphaFoldDB" id="A0A836LLS8"/>
<accession>A0A836LLS8</accession>
<feature type="compositionally biased region" description="Acidic residues" evidence="1">
    <location>
        <begin position="100"/>
        <end position="112"/>
    </location>
</feature>
<dbReference type="Gene3D" id="1.10.10.10">
    <property type="entry name" value="Winged helix-like DNA-binding domain superfamily/Winged helix DNA-binding domain"/>
    <property type="match status" value="1"/>
</dbReference>
<dbReference type="InterPro" id="IPR050899">
    <property type="entry name" value="DDRGK_domain-containing"/>
</dbReference>
<reference evidence="2 3" key="1">
    <citation type="submission" date="2021-02" db="EMBL/GenBank/DDBJ databases">
        <title>Porcisia hertigi Genome sequencing and assembly.</title>
        <authorList>
            <person name="Almutairi H."/>
            <person name="Gatherer D."/>
        </authorList>
    </citation>
    <scope>NUCLEOTIDE SEQUENCE [LARGE SCALE GENOMIC DNA]</scope>
    <source>
        <strain evidence="2 3">C119</strain>
    </source>
</reference>
<gene>
    <name evidence="2" type="ORF">JKF63_07720</name>
</gene>
<sequence length="336" mass="37945">MSVASPVLALLLVGVVGALLLLLLQWISQRHANERRLRSAQNASGASAHRPVNDTADDENGAPGGRRMGATEALRRRRRHLQHDADPRHGDNGGDARNDDGDDTGDIPEMDENGVRLTRLQRKKHLKEREREERRRAQEAALEAERQRVGENEFRDAEASLREEERKAAEEAALQQLREDKKRADDDEYAKWVSHIGVEERGELGDEKRERQARVQSFLLDRAAQVQARAQRSVGETEHRVSAAGTSGSDVHEEDCLNLLVLQTAARDLGVSVKELVCTIEHLSQTNQVHGVFDDRGKYVFIAPEHFLLLAEFIQRRGRVSLQEFTRECNRIVMQS</sequence>
<organism evidence="2 3">
    <name type="scientific">Porcisia hertigi</name>
    <dbReference type="NCBI Taxonomy" id="2761500"/>
    <lineage>
        <taxon>Eukaryota</taxon>
        <taxon>Discoba</taxon>
        <taxon>Euglenozoa</taxon>
        <taxon>Kinetoplastea</taxon>
        <taxon>Metakinetoplastina</taxon>
        <taxon>Trypanosomatida</taxon>
        <taxon>Trypanosomatidae</taxon>
        <taxon>Leishmaniinae</taxon>
        <taxon>Porcisia</taxon>
    </lineage>
</organism>
<protein>
    <recommendedName>
        <fullName evidence="4">DDRGK domain-containing protein 1</fullName>
    </recommendedName>
</protein>
<keyword evidence="3" id="KW-1185">Reference proteome</keyword>
<feature type="compositionally biased region" description="Basic and acidic residues" evidence="1">
    <location>
        <begin position="127"/>
        <end position="155"/>
    </location>
</feature>
<dbReference type="PANTHER" id="PTHR48176">
    <property type="entry name" value="DDRGK DOMAIN-CONTAINING PROTEIN 1"/>
    <property type="match status" value="1"/>
</dbReference>
<dbReference type="InterPro" id="IPR019153">
    <property type="entry name" value="DDRGK_dom-contain"/>
</dbReference>
<dbReference type="GO" id="GO:0044389">
    <property type="term" value="F:ubiquitin-like protein ligase binding"/>
    <property type="evidence" value="ECO:0007669"/>
    <property type="project" value="TreeGrafter"/>
</dbReference>
<dbReference type="KEGG" id="phet:94293728"/>